<proteinExistence type="predicted"/>
<evidence type="ECO:0000256" key="1">
    <source>
        <dbReference type="ARBA" id="ARBA00022737"/>
    </source>
</evidence>
<keyword evidence="1" id="KW-0677">Repeat</keyword>
<keyword evidence="4" id="KW-1185">Reference proteome</keyword>
<dbReference type="Pfam" id="PF01535">
    <property type="entry name" value="PPR"/>
    <property type="match status" value="1"/>
</dbReference>
<reference evidence="3 4" key="1">
    <citation type="journal article" date="2015" name="Sci. Rep.">
        <title>The power of single molecule real-time sequencing technology in the de novo assembly of a eukaryotic genome.</title>
        <authorList>
            <person name="Sakai H."/>
            <person name="Naito K."/>
            <person name="Ogiso-Tanaka E."/>
            <person name="Takahashi Y."/>
            <person name="Iseki K."/>
            <person name="Muto C."/>
            <person name="Satou K."/>
            <person name="Teruya K."/>
            <person name="Shiroma A."/>
            <person name="Shimoji M."/>
            <person name="Hirano T."/>
            <person name="Itoh T."/>
            <person name="Kaga A."/>
            <person name="Tomooka N."/>
        </authorList>
    </citation>
    <scope>NUCLEOTIDE SEQUENCE [LARGE SCALE GENOMIC DNA]</scope>
    <source>
        <strain evidence="4">cv. Shumari</strain>
    </source>
</reference>
<dbReference type="Gene3D" id="1.25.40.10">
    <property type="entry name" value="Tetratricopeptide repeat domain"/>
    <property type="match status" value="1"/>
</dbReference>
<dbReference type="InterPro" id="IPR011990">
    <property type="entry name" value="TPR-like_helical_dom_sf"/>
</dbReference>
<gene>
    <name evidence="3" type="primary">Vigan.09G043300</name>
    <name evidence="3" type="ORF">VIGAN_09043300</name>
</gene>
<dbReference type="Proteomes" id="UP000291084">
    <property type="component" value="Chromosome 9"/>
</dbReference>
<evidence type="ECO:0000313" key="3">
    <source>
        <dbReference type="EMBL" id="BAT97081.1"/>
    </source>
</evidence>
<name>A0A0S3SW62_PHAAN</name>
<protein>
    <recommendedName>
        <fullName evidence="5">Pentatricopeptide repeat-containing protein</fullName>
    </recommendedName>
</protein>
<evidence type="ECO:0000256" key="2">
    <source>
        <dbReference type="PROSITE-ProRule" id="PRU00708"/>
    </source>
</evidence>
<dbReference type="PROSITE" id="PS51375">
    <property type="entry name" value="PPR"/>
    <property type="match status" value="1"/>
</dbReference>
<feature type="repeat" description="PPR" evidence="2">
    <location>
        <begin position="28"/>
        <end position="62"/>
    </location>
</feature>
<dbReference type="AlphaFoldDB" id="A0A0S3SW62"/>
<dbReference type="NCBIfam" id="TIGR00756">
    <property type="entry name" value="PPR"/>
    <property type="match status" value="1"/>
</dbReference>
<sequence length="75" mass="8330">MESVTTLDVSRLDGSVPQKEWRMKGNAREIYGNVMISGYVAKGKLLEALSLFREMRKSYVELNAIICTSVLAACS</sequence>
<dbReference type="InterPro" id="IPR002885">
    <property type="entry name" value="PPR_rpt"/>
</dbReference>
<evidence type="ECO:0000313" key="4">
    <source>
        <dbReference type="Proteomes" id="UP000291084"/>
    </source>
</evidence>
<organism evidence="3 4">
    <name type="scientific">Vigna angularis var. angularis</name>
    <dbReference type="NCBI Taxonomy" id="157739"/>
    <lineage>
        <taxon>Eukaryota</taxon>
        <taxon>Viridiplantae</taxon>
        <taxon>Streptophyta</taxon>
        <taxon>Embryophyta</taxon>
        <taxon>Tracheophyta</taxon>
        <taxon>Spermatophyta</taxon>
        <taxon>Magnoliopsida</taxon>
        <taxon>eudicotyledons</taxon>
        <taxon>Gunneridae</taxon>
        <taxon>Pentapetalae</taxon>
        <taxon>rosids</taxon>
        <taxon>fabids</taxon>
        <taxon>Fabales</taxon>
        <taxon>Fabaceae</taxon>
        <taxon>Papilionoideae</taxon>
        <taxon>50 kb inversion clade</taxon>
        <taxon>NPAAA clade</taxon>
        <taxon>indigoferoid/millettioid clade</taxon>
        <taxon>Phaseoleae</taxon>
        <taxon>Vigna</taxon>
    </lineage>
</organism>
<evidence type="ECO:0008006" key="5">
    <source>
        <dbReference type="Google" id="ProtNLM"/>
    </source>
</evidence>
<dbReference type="EMBL" id="AP015042">
    <property type="protein sequence ID" value="BAT97081.1"/>
    <property type="molecule type" value="Genomic_DNA"/>
</dbReference>
<accession>A0A0S3SW62</accession>